<dbReference type="EMBL" id="LR899009">
    <property type="protein sequence ID" value="CAD7076737.1"/>
    <property type="molecule type" value="Genomic_DNA"/>
</dbReference>
<accession>A0A7R8YLT8</accession>
<dbReference type="InParanoid" id="A0A7R8YLT8"/>
<protein>
    <submittedName>
        <fullName evidence="1">Uncharacterized protein</fullName>
    </submittedName>
</protein>
<dbReference type="AlphaFoldDB" id="A0A7R8YLT8"/>
<dbReference type="OrthoDB" id="8065733at2759"/>
<reference evidence="1 2" key="1">
    <citation type="submission" date="2020-11" db="EMBL/GenBank/DDBJ databases">
        <authorList>
            <person name="Wallbank WR R."/>
            <person name="Pardo Diaz C."/>
            <person name="Kozak K."/>
            <person name="Martin S."/>
            <person name="Jiggins C."/>
            <person name="Moest M."/>
            <person name="Warren A I."/>
            <person name="Generalovic N T."/>
            <person name="Byers J.R.P. K."/>
            <person name="Montejo-Kovacevich G."/>
            <person name="Yen C E."/>
        </authorList>
    </citation>
    <scope>NUCLEOTIDE SEQUENCE [LARGE SCALE GENOMIC DNA]</scope>
</reference>
<dbReference type="PANTHER" id="PTHR47331">
    <property type="entry name" value="PHD-TYPE DOMAIN-CONTAINING PROTEIN"/>
    <property type="match status" value="1"/>
</dbReference>
<name>A0A7R8YLT8_HERIL</name>
<gene>
    <name evidence="1" type="ORF">HERILL_LOCUS136</name>
</gene>
<evidence type="ECO:0000313" key="2">
    <source>
        <dbReference type="Proteomes" id="UP000594454"/>
    </source>
</evidence>
<dbReference type="Proteomes" id="UP000594454">
    <property type="component" value="Chromosome 1"/>
</dbReference>
<sequence>MFRQIKVAPKDQDYQRILWGKNKYDLMEEYRLNTVNYGAASARFLAIRTMIQLAKDEDRRYPIAIKVLQRYFYVDHLMIGTEKKEAPVQLYPEIKGLPQSSS</sequence>
<proteinExistence type="predicted"/>
<evidence type="ECO:0000313" key="1">
    <source>
        <dbReference type="EMBL" id="CAD7076737.1"/>
    </source>
</evidence>
<keyword evidence="2" id="KW-1185">Reference proteome</keyword>
<organism evidence="1 2">
    <name type="scientific">Hermetia illucens</name>
    <name type="common">Black soldier fly</name>
    <dbReference type="NCBI Taxonomy" id="343691"/>
    <lineage>
        <taxon>Eukaryota</taxon>
        <taxon>Metazoa</taxon>
        <taxon>Ecdysozoa</taxon>
        <taxon>Arthropoda</taxon>
        <taxon>Hexapoda</taxon>
        <taxon>Insecta</taxon>
        <taxon>Pterygota</taxon>
        <taxon>Neoptera</taxon>
        <taxon>Endopterygota</taxon>
        <taxon>Diptera</taxon>
        <taxon>Brachycera</taxon>
        <taxon>Stratiomyomorpha</taxon>
        <taxon>Stratiomyidae</taxon>
        <taxon>Hermetiinae</taxon>
        <taxon>Hermetia</taxon>
    </lineage>
</organism>